<name>A0A368L0E6_9BURK</name>
<sequence length="165" mass="18417">MNTPQAQSLPQPQQIQDIVNEQRTLGNVAEKLWVYLTLGEKQSELVRVGVSNKPLTLCYAKGNTDFAQQTQTSFSVYPSLEISNSGRFRAVDCSFNSLGKYAEIALCIQVSGLAKGDSFSFRSSFFPYEVKKLAVHKYDLSGQLVLLHEKDQAPDGYTIALTWAW</sequence>
<dbReference type="RefSeq" id="WP_114403175.1">
    <property type="nucleotide sequence ID" value="NZ_QPGB01000004.1"/>
</dbReference>
<comment type="caution">
    <text evidence="1">The sequence shown here is derived from an EMBL/GenBank/DDBJ whole genome shotgun (WGS) entry which is preliminary data.</text>
</comment>
<protein>
    <submittedName>
        <fullName evidence="1">Uncharacterized protein</fullName>
    </submittedName>
</protein>
<gene>
    <name evidence="1" type="ORF">DU000_09505</name>
</gene>
<dbReference type="Proteomes" id="UP000252357">
    <property type="component" value="Unassembled WGS sequence"/>
</dbReference>
<keyword evidence="2" id="KW-1185">Reference proteome</keyword>
<evidence type="ECO:0000313" key="2">
    <source>
        <dbReference type="Proteomes" id="UP000252357"/>
    </source>
</evidence>
<dbReference type="AlphaFoldDB" id="A0A368L0E6"/>
<evidence type="ECO:0000313" key="1">
    <source>
        <dbReference type="EMBL" id="RCS57033.1"/>
    </source>
</evidence>
<proteinExistence type="predicted"/>
<reference evidence="1 2" key="1">
    <citation type="journal article" date="2018" name="Int. J. Syst. Evol. Microbiol.">
        <title>Parvibium lacunae gen. nov., sp. nov., a new member of the family Alcaligenaceae isolated from a freshwater pond.</title>
        <authorList>
            <person name="Chen W.M."/>
            <person name="Xie P.B."/>
            <person name="Hsu M.Y."/>
            <person name="Sheu S.Y."/>
        </authorList>
    </citation>
    <scope>NUCLEOTIDE SEQUENCE [LARGE SCALE GENOMIC DNA]</scope>
    <source>
        <strain evidence="1 2">KMB9</strain>
    </source>
</reference>
<organism evidence="1 2">
    <name type="scientific">Parvibium lacunae</name>
    <dbReference type="NCBI Taxonomy" id="1888893"/>
    <lineage>
        <taxon>Bacteria</taxon>
        <taxon>Pseudomonadati</taxon>
        <taxon>Pseudomonadota</taxon>
        <taxon>Betaproteobacteria</taxon>
        <taxon>Burkholderiales</taxon>
        <taxon>Alcaligenaceae</taxon>
        <taxon>Parvibium</taxon>
    </lineage>
</organism>
<dbReference type="EMBL" id="QPGB01000004">
    <property type="protein sequence ID" value="RCS57033.1"/>
    <property type="molecule type" value="Genomic_DNA"/>
</dbReference>
<accession>A0A368L0E6</accession>